<feature type="compositionally biased region" description="Polar residues" evidence="2">
    <location>
        <begin position="119"/>
        <end position="136"/>
    </location>
</feature>
<evidence type="ECO:0000313" key="4">
    <source>
        <dbReference type="EMBL" id="WNY50605.1"/>
    </source>
</evidence>
<proteinExistence type="predicted"/>
<dbReference type="Gene3D" id="2.30.30.40">
    <property type="entry name" value="SH3 Domains"/>
    <property type="match status" value="7"/>
</dbReference>
<feature type="domain" description="SH3b" evidence="3">
    <location>
        <begin position="155"/>
        <end position="222"/>
    </location>
</feature>
<feature type="region of interest" description="Disordered" evidence="2">
    <location>
        <begin position="316"/>
        <end position="347"/>
    </location>
</feature>
<feature type="domain" description="SH3b" evidence="3">
    <location>
        <begin position="631"/>
        <end position="699"/>
    </location>
</feature>
<dbReference type="AlphaFoldDB" id="A0AA96VIT4"/>
<feature type="domain" description="SH3b" evidence="3">
    <location>
        <begin position="347"/>
        <end position="414"/>
    </location>
</feature>
<evidence type="ECO:0000256" key="1">
    <source>
        <dbReference type="ARBA" id="ARBA00022729"/>
    </source>
</evidence>
<dbReference type="Pfam" id="PF04650">
    <property type="entry name" value="YSIRK_signal"/>
    <property type="match status" value="1"/>
</dbReference>
<dbReference type="RefSeq" id="WP_316716665.1">
    <property type="nucleotide sequence ID" value="NZ_CP118735.1"/>
</dbReference>
<gene>
    <name evidence="4" type="ORF">PW252_08525</name>
</gene>
<sequence length="778" mass="84758">MRRTRFGQEKQNFSIRKYSLGAASVLIGTSLVFGLQDVKADEQVGTVASSNLPLVQVQESSQVDKTNSLSNQVAVETKEVTAQTSKVEGEQVPMVLTSQTGEEPASNSQSSSEEARTEQAVTPTNQEVAVQSSPAVELPQTTAVAVEEPVAELAPQGQYIYEKETAVKNQPSKTAPVAFYAQVGDKVNYDKKLEVDGHQWISYLSYSGTRRYVDLGQVASSPATAPSQPVTSPPPVTSQSNPTPQLEKLASRGSYHFSKQVAVKNEAKLTAPTQFTFEKGDKVNYDKTLVADGHQWISYLSYSGTRRYVDLGQVASSPATAPSQPVTSPPPVTSQSNPSPQVEKLASRGSYHFSKQVAVKNEAKAGAPTQFTFEKGDKVNYDKTLEADGHQWISYLSYSGTRRYVDLGQVASSVATAPSQPAPSPPPVTSQSTPAPQSENLASRGSYHFSKQVAVKNEAKLTAPTQFTFEKGDKVNYDKTLEADGHQWISYLSYSGTRRYVDLGQVASSAATAPSQPVPSTPPVASQPTPAPQAEKLASRGSYHFNKQVAVKNEAKAIAPTQFTFEKGDKVNYDKTLEADGHQWISYLSYSGTRRYVDLGQVASSAVTASTTNLPASDPIENKNEQKTVLSQSGSYTVTKTVPVKNKAENQAPTQFEFTKGEKINYDQVVEADGYRWLSYPSYSGTRRYVRTEALRSTHTQQHLGSSATEQQRLAAQGVYQVTKRVSVTAQPSIQAAEITYYTSGSSITYDKLIQAEGLQWISYLSYSGHRRYVKIDN</sequence>
<feature type="region of interest" description="Disordered" evidence="2">
    <location>
        <begin position="511"/>
        <end position="537"/>
    </location>
</feature>
<feature type="compositionally biased region" description="Low complexity" evidence="2">
    <location>
        <begin position="316"/>
        <end position="326"/>
    </location>
</feature>
<feature type="region of interest" description="Disordered" evidence="2">
    <location>
        <begin position="220"/>
        <end position="248"/>
    </location>
</feature>
<keyword evidence="1" id="KW-0732">Signal</keyword>
<feature type="compositionally biased region" description="Polar residues" evidence="2">
    <location>
        <begin position="96"/>
        <end position="112"/>
    </location>
</feature>
<feature type="domain" description="SH3b" evidence="3">
    <location>
        <begin position="443"/>
        <end position="510"/>
    </location>
</feature>
<protein>
    <submittedName>
        <fullName evidence="4">SH3 domain-containing protein</fullName>
    </submittedName>
</protein>
<dbReference type="NCBIfam" id="TIGR01168">
    <property type="entry name" value="YSIRK_signal"/>
    <property type="match status" value="1"/>
</dbReference>
<feature type="domain" description="SH3b" evidence="3">
    <location>
        <begin position="539"/>
        <end position="606"/>
    </location>
</feature>
<feature type="domain" description="SH3b" evidence="3">
    <location>
        <begin position="251"/>
        <end position="318"/>
    </location>
</feature>
<feature type="compositionally biased region" description="Low complexity" evidence="2">
    <location>
        <begin position="429"/>
        <end position="438"/>
    </location>
</feature>
<feature type="region of interest" description="Disordered" evidence="2">
    <location>
        <begin position="415"/>
        <end position="442"/>
    </location>
</feature>
<dbReference type="EMBL" id="CP118735">
    <property type="protein sequence ID" value="WNY50605.1"/>
    <property type="molecule type" value="Genomic_DNA"/>
</dbReference>
<reference evidence="4" key="1">
    <citation type="submission" date="2023-02" db="EMBL/GenBank/DDBJ databases">
        <title>Streptococcus sp. Genome Sequencing and Assembly.</title>
        <authorList>
            <person name="Shore S.M."/>
            <person name="Nicholson T.L."/>
        </authorList>
    </citation>
    <scope>NUCLEOTIDE SEQUENCE</scope>
    <source>
        <strain evidence="4">29887</strain>
    </source>
</reference>
<dbReference type="SMART" id="SM00287">
    <property type="entry name" value="SH3b"/>
    <property type="match status" value="6"/>
</dbReference>
<accession>A0AA96VIT4</accession>
<dbReference type="KEGG" id="sins:PW252_08525"/>
<feature type="compositionally biased region" description="Low complexity" evidence="2">
    <location>
        <begin position="333"/>
        <end position="342"/>
    </location>
</feature>
<name>A0AA96VIT4_9STRE</name>
<feature type="compositionally biased region" description="Low complexity" evidence="2">
    <location>
        <begin position="220"/>
        <end position="230"/>
    </location>
</feature>
<dbReference type="Pfam" id="PF08460">
    <property type="entry name" value="SH3_5"/>
    <property type="match status" value="7"/>
</dbReference>
<organism evidence="4">
    <name type="scientific">Streptococcus iners</name>
    <dbReference type="NCBI Taxonomy" id="3028084"/>
    <lineage>
        <taxon>Bacteria</taxon>
        <taxon>Bacillati</taxon>
        <taxon>Bacillota</taxon>
        <taxon>Bacilli</taxon>
        <taxon>Lactobacillales</taxon>
        <taxon>Streptococcaceae</taxon>
        <taxon>Streptococcus</taxon>
    </lineage>
</organism>
<dbReference type="InterPro" id="IPR003646">
    <property type="entry name" value="SH3-like_bac-type"/>
</dbReference>
<evidence type="ECO:0000256" key="2">
    <source>
        <dbReference type="SAM" id="MobiDB-lite"/>
    </source>
</evidence>
<dbReference type="InterPro" id="IPR005877">
    <property type="entry name" value="YSIRK_signal_dom"/>
</dbReference>
<feature type="region of interest" description="Disordered" evidence="2">
    <location>
        <begin position="80"/>
        <end position="136"/>
    </location>
</feature>
<evidence type="ECO:0000259" key="3">
    <source>
        <dbReference type="SMART" id="SM00287"/>
    </source>
</evidence>